<dbReference type="Proteomes" id="UP000272010">
    <property type="component" value="Chromosome"/>
</dbReference>
<dbReference type="AlphaFoldDB" id="A0A386UJU4"/>
<gene>
    <name evidence="4" type="ORF">PY32053_00745</name>
</gene>
<feature type="region of interest" description="Disordered" evidence="2">
    <location>
        <begin position="222"/>
        <end position="247"/>
    </location>
</feature>
<dbReference type="EMBL" id="CP031078">
    <property type="protein sequence ID" value="AYF00420.1"/>
    <property type="molecule type" value="Genomic_DNA"/>
</dbReference>
<protein>
    <submittedName>
        <fullName evidence="4">DUF550 domain-containing protein</fullName>
    </submittedName>
</protein>
<name>A0A386UJU4_9RHOB</name>
<evidence type="ECO:0000313" key="4">
    <source>
        <dbReference type="EMBL" id="AYF00420.1"/>
    </source>
</evidence>
<dbReference type="RefSeq" id="WP_199722240.1">
    <property type="nucleotide sequence ID" value="NZ_CP031078.1"/>
</dbReference>
<dbReference type="InterPro" id="IPR007538">
    <property type="entry name" value="dATP/dGTP_dipphydrolase_MazZ"/>
</dbReference>
<accession>A0A386UJU4</accession>
<reference evidence="5" key="1">
    <citation type="submission" date="2018-07" db="EMBL/GenBank/DDBJ databases">
        <title>Genome Structure of the Opportunistic Pathogen Paracoccus yeei (Alphaproteobacteria) and Identification of Putative Virulence Factors.</title>
        <authorList>
            <person name="Lasek R."/>
            <person name="Szuplewska M."/>
            <person name="Mitura M."/>
            <person name="Decewicz P."/>
            <person name="Chmielowska C."/>
            <person name="Pawlot A."/>
            <person name="Sentkowska D."/>
            <person name="Czarnecki J."/>
            <person name="Bartosik D."/>
        </authorList>
    </citation>
    <scope>NUCLEOTIDE SEQUENCE [LARGE SCALE GENOMIC DNA]</scope>
    <source>
        <strain evidence="5">CCUG 32053</strain>
    </source>
</reference>
<sequence length="247" mass="27418">MTGLAITPADTTCLNCGRLVPCGCTEPMPAADAYAQRRAVADDAPSSIVQQMPEVGEPAPRIWVEPTGYREGWTGIPDQVEPDDVEYIRADIARATEADLRAEVERLTKRVSEWRSEYQAAQKCLALYRRKNVELVAEVERLNALADLRAQHAAWSQAQFGDVSAVGPAKHLAKEATEVAADPLDPIEHADCWMLLWDMQRRAGISDAQLADAIREKLAINQARRWPAPREGEAREHDRADQPEDKA</sequence>
<feature type="domain" description="dATP/dGTP diphosphohydrolase MazZ" evidence="3">
    <location>
        <begin position="148"/>
        <end position="239"/>
    </location>
</feature>
<evidence type="ECO:0000259" key="3">
    <source>
        <dbReference type="Pfam" id="PF04447"/>
    </source>
</evidence>
<organism evidence="4 5">
    <name type="scientific">Paracoccus yeei</name>
    <dbReference type="NCBI Taxonomy" id="147645"/>
    <lineage>
        <taxon>Bacteria</taxon>
        <taxon>Pseudomonadati</taxon>
        <taxon>Pseudomonadota</taxon>
        <taxon>Alphaproteobacteria</taxon>
        <taxon>Rhodobacterales</taxon>
        <taxon>Paracoccaceae</taxon>
        <taxon>Paracoccus</taxon>
    </lineage>
</organism>
<feature type="compositionally biased region" description="Basic and acidic residues" evidence="2">
    <location>
        <begin position="228"/>
        <end position="247"/>
    </location>
</feature>
<evidence type="ECO:0000313" key="5">
    <source>
        <dbReference type="Proteomes" id="UP000272010"/>
    </source>
</evidence>
<keyword evidence="1" id="KW-0175">Coiled coil</keyword>
<evidence type="ECO:0000256" key="1">
    <source>
        <dbReference type="SAM" id="Coils"/>
    </source>
</evidence>
<feature type="coiled-coil region" evidence="1">
    <location>
        <begin position="90"/>
        <end position="145"/>
    </location>
</feature>
<proteinExistence type="predicted"/>
<dbReference type="Pfam" id="PF04447">
    <property type="entry name" value="dATP-dGTP_PPHyd"/>
    <property type="match status" value="1"/>
</dbReference>
<evidence type="ECO:0000256" key="2">
    <source>
        <dbReference type="SAM" id="MobiDB-lite"/>
    </source>
</evidence>